<dbReference type="Proteomes" id="UP000316008">
    <property type="component" value="Unassembled WGS sequence"/>
</dbReference>
<dbReference type="SUPFAM" id="SSF51735">
    <property type="entry name" value="NAD(P)-binding Rossmann-fold domains"/>
    <property type="match status" value="1"/>
</dbReference>
<dbReference type="InterPro" id="IPR020904">
    <property type="entry name" value="Sc_DH/Rdtase_CS"/>
</dbReference>
<dbReference type="RefSeq" id="WP_144333178.1">
    <property type="nucleotide sequence ID" value="NZ_VLPL01000004.1"/>
</dbReference>
<evidence type="ECO:0000313" key="4">
    <source>
        <dbReference type="EMBL" id="TSJ45059.1"/>
    </source>
</evidence>
<dbReference type="PANTHER" id="PTHR42901">
    <property type="entry name" value="ALCOHOL DEHYDROGENASE"/>
    <property type="match status" value="1"/>
</dbReference>
<dbReference type="AlphaFoldDB" id="A0A556MZ42"/>
<dbReference type="OrthoDB" id="9775296at2"/>
<sequence>MKKTVLITGATAGFGEATARIFADNGWDLVLTGRRMDRLESVKKELQSKGVDIVLLNFDVRNENEVNQAVQSLSEEVKNNLSILINNAGLAVGRGPIDSGETDDWDRMIDTNVKGLLYVTRAISPILKKNGGGHIVNIASIAGKEVYAGGNVYCATKHAVDALSRAIRIDLVHDNIKVTNIAPGAAETEFSLVRFKGDEQTAKNVYDGYDPLMAEDIADAVYYACSRPKHVCINDLVIMPSAQASSTIFHKTHS</sequence>
<accession>A0A556MZ42</accession>
<evidence type="ECO:0000256" key="1">
    <source>
        <dbReference type="ARBA" id="ARBA00006484"/>
    </source>
</evidence>
<gene>
    <name evidence="4" type="ORF">FO442_10725</name>
</gene>
<proteinExistence type="inferred from homology"/>
<dbReference type="EMBL" id="VLPL01000004">
    <property type="protein sequence ID" value="TSJ45059.1"/>
    <property type="molecule type" value="Genomic_DNA"/>
</dbReference>
<dbReference type="InterPro" id="IPR002347">
    <property type="entry name" value="SDR_fam"/>
</dbReference>
<protein>
    <submittedName>
        <fullName evidence="4">SDR family NAD(P)-dependent oxidoreductase</fullName>
    </submittedName>
</protein>
<keyword evidence="5" id="KW-1185">Reference proteome</keyword>
<dbReference type="Gene3D" id="3.40.50.720">
    <property type="entry name" value="NAD(P)-binding Rossmann-like Domain"/>
    <property type="match status" value="1"/>
</dbReference>
<dbReference type="FunFam" id="3.40.50.720:FF:000047">
    <property type="entry name" value="NADP-dependent L-serine/L-allo-threonine dehydrogenase"/>
    <property type="match status" value="1"/>
</dbReference>
<dbReference type="PRINTS" id="PR00080">
    <property type="entry name" value="SDRFAMILY"/>
</dbReference>
<organism evidence="4 5">
    <name type="scientific">Fluviicola chungangensis</name>
    <dbReference type="NCBI Taxonomy" id="2597671"/>
    <lineage>
        <taxon>Bacteria</taxon>
        <taxon>Pseudomonadati</taxon>
        <taxon>Bacteroidota</taxon>
        <taxon>Flavobacteriia</taxon>
        <taxon>Flavobacteriales</taxon>
        <taxon>Crocinitomicaceae</taxon>
        <taxon>Fluviicola</taxon>
    </lineage>
</organism>
<evidence type="ECO:0000256" key="3">
    <source>
        <dbReference type="RuleBase" id="RU000363"/>
    </source>
</evidence>
<comment type="caution">
    <text evidence="4">The sequence shown here is derived from an EMBL/GenBank/DDBJ whole genome shotgun (WGS) entry which is preliminary data.</text>
</comment>
<dbReference type="Pfam" id="PF00106">
    <property type="entry name" value="adh_short"/>
    <property type="match status" value="1"/>
</dbReference>
<dbReference type="InterPro" id="IPR036291">
    <property type="entry name" value="NAD(P)-bd_dom_sf"/>
</dbReference>
<dbReference type="GO" id="GO:0016616">
    <property type="term" value="F:oxidoreductase activity, acting on the CH-OH group of donors, NAD or NADP as acceptor"/>
    <property type="evidence" value="ECO:0007669"/>
    <property type="project" value="UniProtKB-ARBA"/>
</dbReference>
<name>A0A556MZ42_9FLAO</name>
<dbReference type="PROSITE" id="PS00061">
    <property type="entry name" value="ADH_SHORT"/>
    <property type="match status" value="1"/>
</dbReference>
<dbReference type="PRINTS" id="PR00081">
    <property type="entry name" value="GDHRDH"/>
</dbReference>
<dbReference type="PANTHER" id="PTHR42901:SF1">
    <property type="entry name" value="ALCOHOL DEHYDROGENASE"/>
    <property type="match status" value="1"/>
</dbReference>
<keyword evidence="2" id="KW-0560">Oxidoreductase</keyword>
<comment type="similarity">
    <text evidence="1 3">Belongs to the short-chain dehydrogenases/reductases (SDR) family.</text>
</comment>
<evidence type="ECO:0000313" key="5">
    <source>
        <dbReference type="Proteomes" id="UP000316008"/>
    </source>
</evidence>
<reference evidence="4 5" key="1">
    <citation type="submission" date="2019-07" db="EMBL/GenBank/DDBJ databases">
        <authorList>
            <person name="Huq M.A."/>
        </authorList>
    </citation>
    <scope>NUCLEOTIDE SEQUENCE [LARGE SCALE GENOMIC DNA]</scope>
    <source>
        <strain evidence="4 5">MAH-3</strain>
    </source>
</reference>
<evidence type="ECO:0000256" key="2">
    <source>
        <dbReference type="ARBA" id="ARBA00023002"/>
    </source>
</evidence>